<organism evidence="2 3">
    <name type="scientific">Pseudoscardovia suis</name>
    <dbReference type="NCBI Taxonomy" id="987063"/>
    <lineage>
        <taxon>Bacteria</taxon>
        <taxon>Bacillati</taxon>
        <taxon>Actinomycetota</taxon>
        <taxon>Actinomycetes</taxon>
        <taxon>Bifidobacteriales</taxon>
        <taxon>Bifidobacteriaceae</taxon>
        <taxon>Pseudoscardovia</taxon>
    </lineage>
</organism>
<evidence type="ECO:0000256" key="1">
    <source>
        <dbReference type="SAM" id="MobiDB-lite"/>
    </source>
</evidence>
<accession>A0A261F1Y9</accession>
<evidence type="ECO:0000313" key="3">
    <source>
        <dbReference type="Proteomes" id="UP000216454"/>
    </source>
</evidence>
<dbReference type="EMBL" id="MWWQ01000005">
    <property type="protein sequence ID" value="OZG52946.1"/>
    <property type="molecule type" value="Genomic_DNA"/>
</dbReference>
<feature type="region of interest" description="Disordered" evidence="1">
    <location>
        <begin position="460"/>
        <end position="503"/>
    </location>
</feature>
<feature type="region of interest" description="Disordered" evidence="1">
    <location>
        <begin position="50"/>
        <end position="96"/>
    </location>
</feature>
<dbReference type="AlphaFoldDB" id="A0A261F1Y9"/>
<dbReference type="Proteomes" id="UP000216454">
    <property type="component" value="Unassembled WGS sequence"/>
</dbReference>
<feature type="compositionally biased region" description="Basic and acidic residues" evidence="1">
    <location>
        <begin position="54"/>
        <end position="73"/>
    </location>
</feature>
<evidence type="ECO:0000313" key="2">
    <source>
        <dbReference type="EMBL" id="OZG52946.1"/>
    </source>
</evidence>
<dbReference type="SUPFAM" id="SSF53098">
    <property type="entry name" value="Ribonuclease H-like"/>
    <property type="match status" value="1"/>
</dbReference>
<protein>
    <submittedName>
        <fullName evidence="2">DNA polymerase</fullName>
    </submittedName>
</protein>
<name>A0A261F1Y9_9BIFI</name>
<sequence>MKAHPIAEWHVAENENMRGHDMEFATVGDGGIGDDRRSGLQADVAQRDCLPASKWDDDSVHDGGSVHDGKGSRSDGAAAEGSGAAKDASEGNGHAQGAVQIPQVPEMTFAQAWEYATKKLDDEACAPNADAERISSVTVEDLLTNEAAIAALSQRWFQSNGIPFDFSIVRGLADINRRIARILESRGVQLDHVDRMPHHLPYKVVLKGIAAMQGRRLRDIEKAVNRKPQSEYRRRIMRQYRIAHYHGTYVGIDLETTGDDPLRGYIINTGWVTARLERGSAPYDERSYYSGLPDFYQERPIPFEYVHHITWQDVQDKQQFRDDHDLQSLVLSVLTAHPYMAHHAIFEHEWFLYCLDGYAEAFKNGEVLPIDTQEICRKLDEDVNDIPLNQRPAALENWAKRRGTLKDDEKEKHLGEADAKLMMRTVLAELERHGLVDDADGTVRADNTVRANGTVRTVGTVGTAGADDTDDTVGADNADGADSASGAEDASSVEGPIGVLGNA</sequence>
<comment type="caution">
    <text evidence="2">The sequence shown here is derived from an EMBL/GenBank/DDBJ whole genome shotgun (WGS) entry which is preliminary data.</text>
</comment>
<feature type="compositionally biased region" description="Low complexity" evidence="1">
    <location>
        <begin position="474"/>
        <end position="495"/>
    </location>
</feature>
<reference evidence="2 3" key="1">
    <citation type="journal article" date="2017" name="BMC Genomics">
        <title>Comparative genomic and phylogenomic analyses of the Bifidobacteriaceae family.</title>
        <authorList>
            <person name="Lugli G.A."/>
            <person name="Milani C."/>
            <person name="Turroni F."/>
            <person name="Duranti S."/>
            <person name="Mancabelli L."/>
            <person name="Mangifesta M."/>
            <person name="Ferrario C."/>
            <person name="Modesto M."/>
            <person name="Mattarelli P."/>
            <person name="Jiri K."/>
            <person name="van Sinderen D."/>
            <person name="Ventura M."/>
        </authorList>
    </citation>
    <scope>NUCLEOTIDE SEQUENCE [LARGE SCALE GENOMIC DNA]</scope>
    <source>
        <strain evidence="2 3">DSM 24744</strain>
    </source>
</reference>
<keyword evidence="3" id="KW-1185">Reference proteome</keyword>
<gene>
    <name evidence="2" type="ORF">PSSU_0564</name>
</gene>
<proteinExistence type="predicted"/>
<dbReference type="InterPro" id="IPR036397">
    <property type="entry name" value="RNaseH_sf"/>
</dbReference>
<dbReference type="InterPro" id="IPR012337">
    <property type="entry name" value="RNaseH-like_sf"/>
</dbReference>
<dbReference type="GO" id="GO:0003676">
    <property type="term" value="F:nucleic acid binding"/>
    <property type="evidence" value="ECO:0007669"/>
    <property type="project" value="InterPro"/>
</dbReference>
<feature type="compositionally biased region" description="Low complexity" evidence="1">
    <location>
        <begin position="74"/>
        <end position="86"/>
    </location>
</feature>
<dbReference type="Gene3D" id="3.30.420.10">
    <property type="entry name" value="Ribonuclease H-like superfamily/Ribonuclease H"/>
    <property type="match status" value="1"/>
</dbReference>